<name>A0ABW5GSL0_9PSEU</name>
<evidence type="ECO:0000313" key="3">
    <source>
        <dbReference type="Proteomes" id="UP001597419"/>
    </source>
</evidence>
<accession>A0ABW5GSL0</accession>
<keyword evidence="3" id="KW-1185">Reference proteome</keyword>
<dbReference type="InterPro" id="IPR032724">
    <property type="entry name" value="SCP1.201-like"/>
</dbReference>
<feature type="compositionally biased region" description="Pro residues" evidence="1">
    <location>
        <begin position="90"/>
        <end position="99"/>
    </location>
</feature>
<sequence length="249" mass="26258">MTDVEELVALVGAALDAMNRAAAALEQARDQVKTVGETWAQAWQGRRSQEAIEAEGGAESVRADTDALAARLRAATADLTSYRDNLTGSPTPPAAPPGPATSRSALPLPTHGTQEPERVKAARAQLPPSVTPNTGQKTHGRWFAGNSDESISVTSGQDEQYEQAKAHLATLGIPNVIASSHAETKLAVTMVAKGLTDVTMTINNMPCRGRWSCDRLIPAILPHGSTMTIHGTKPDGTPTVNHYAGKANR</sequence>
<comment type="caution">
    <text evidence="2">The sequence shown here is derived from an EMBL/GenBank/DDBJ whole genome shotgun (WGS) entry which is preliminary data.</text>
</comment>
<dbReference type="Pfam" id="PF14428">
    <property type="entry name" value="DddA-like"/>
    <property type="match status" value="1"/>
</dbReference>
<evidence type="ECO:0000313" key="2">
    <source>
        <dbReference type="EMBL" id="MFD2463835.1"/>
    </source>
</evidence>
<feature type="region of interest" description="Disordered" evidence="1">
    <location>
        <begin position="228"/>
        <end position="249"/>
    </location>
</feature>
<proteinExistence type="predicted"/>
<evidence type="ECO:0000256" key="1">
    <source>
        <dbReference type="SAM" id="MobiDB-lite"/>
    </source>
</evidence>
<dbReference type="RefSeq" id="WP_345386344.1">
    <property type="nucleotide sequence ID" value="NZ_BAABHG010000001.1"/>
</dbReference>
<gene>
    <name evidence="2" type="ORF">ACFSYJ_34830</name>
</gene>
<dbReference type="EMBL" id="JBHUKU010000022">
    <property type="protein sequence ID" value="MFD2463835.1"/>
    <property type="molecule type" value="Genomic_DNA"/>
</dbReference>
<protein>
    <submittedName>
        <fullName evidence="2">DddA-like double-stranded DNA deaminase toxin</fullName>
    </submittedName>
</protein>
<dbReference type="Proteomes" id="UP001597419">
    <property type="component" value="Unassembled WGS sequence"/>
</dbReference>
<feature type="region of interest" description="Disordered" evidence="1">
    <location>
        <begin position="81"/>
        <end position="140"/>
    </location>
</feature>
<organism evidence="2 3">
    <name type="scientific">Amycolatopsis samaneae</name>
    <dbReference type="NCBI Taxonomy" id="664691"/>
    <lineage>
        <taxon>Bacteria</taxon>
        <taxon>Bacillati</taxon>
        <taxon>Actinomycetota</taxon>
        <taxon>Actinomycetes</taxon>
        <taxon>Pseudonocardiales</taxon>
        <taxon>Pseudonocardiaceae</taxon>
        <taxon>Amycolatopsis</taxon>
    </lineage>
</organism>
<reference evidence="3" key="1">
    <citation type="journal article" date="2019" name="Int. J. Syst. Evol. Microbiol.">
        <title>The Global Catalogue of Microorganisms (GCM) 10K type strain sequencing project: providing services to taxonomists for standard genome sequencing and annotation.</title>
        <authorList>
            <consortium name="The Broad Institute Genomics Platform"/>
            <consortium name="The Broad Institute Genome Sequencing Center for Infectious Disease"/>
            <person name="Wu L."/>
            <person name="Ma J."/>
        </authorList>
    </citation>
    <scope>NUCLEOTIDE SEQUENCE [LARGE SCALE GENOMIC DNA]</scope>
    <source>
        <strain evidence="3">CGMCC 4.7643</strain>
    </source>
</reference>